<feature type="transmembrane region" description="Helical" evidence="10">
    <location>
        <begin position="265"/>
        <end position="282"/>
    </location>
</feature>
<dbReference type="Pfam" id="PF01694">
    <property type="entry name" value="Rhomboid"/>
    <property type="match status" value="1"/>
</dbReference>
<organism evidence="12 13">
    <name type="scientific">Plasmodium knowlesi (strain H)</name>
    <dbReference type="NCBI Taxonomy" id="5851"/>
    <lineage>
        <taxon>Eukaryota</taxon>
        <taxon>Sar</taxon>
        <taxon>Alveolata</taxon>
        <taxon>Apicomplexa</taxon>
        <taxon>Aconoidasida</taxon>
        <taxon>Haemosporida</taxon>
        <taxon>Plasmodiidae</taxon>
        <taxon>Plasmodium</taxon>
        <taxon>Plasmodium (Plasmodium)</taxon>
    </lineage>
</organism>
<keyword evidence="4 10" id="KW-0645">Protease</keyword>
<feature type="transmembrane region" description="Helical" evidence="10">
    <location>
        <begin position="294"/>
        <end position="316"/>
    </location>
</feature>
<name>A0A1A7W0D7_PLAKH</name>
<dbReference type="InterPro" id="IPR022764">
    <property type="entry name" value="Peptidase_S54_rhomboid_dom"/>
</dbReference>
<proteinExistence type="inferred from homology"/>
<dbReference type="GO" id="GO:0006508">
    <property type="term" value="P:proteolysis"/>
    <property type="evidence" value="ECO:0007669"/>
    <property type="project" value="UniProtKB-KW"/>
</dbReference>
<comment type="subcellular location">
    <subcellularLocation>
        <location evidence="2 10">Membrane</location>
        <topology evidence="2 10">Multi-pass membrane protein</topology>
    </subcellularLocation>
</comment>
<keyword evidence="6 10" id="KW-0378">Hydrolase</keyword>
<dbReference type="GO" id="GO:0016020">
    <property type="term" value="C:membrane"/>
    <property type="evidence" value="ECO:0007669"/>
    <property type="project" value="UniProtKB-SubCell"/>
</dbReference>
<comment type="similarity">
    <text evidence="3 10">Belongs to the peptidase S54 family.</text>
</comment>
<gene>
    <name evidence="12" type="ORF">PKNA1_C2_1131800</name>
</gene>
<comment type="function">
    <text evidence="10">Serine protease involved in intramembrane proteolysis.</text>
</comment>
<feature type="transmembrane region" description="Helical" evidence="10">
    <location>
        <begin position="38"/>
        <end position="68"/>
    </location>
</feature>
<evidence type="ECO:0000256" key="6">
    <source>
        <dbReference type="ARBA" id="ARBA00022801"/>
    </source>
</evidence>
<dbReference type="EC" id="3.4.21.105" evidence="10"/>
<dbReference type="PANTHER" id="PTHR22936:SF69">
    <property type="entry name" value="RHOMBOID-LIKE PROTEIN"/>
    <property type="match status" value="1"/>
</dbReference>
<evidence type="ECO:0000313" key="13">
    <source>
        <dbReference type="Proteomes" id="UP000182128"/>
    </source>
</evidence>
<dbReference type="GO" id="GO:0004252">
    <property type="term" value="F:serine-type endopeptidase activity"/>
    <property type="evidence" value="ECO:0007669"/>
    <property type="project" value="InterPro"/>
</dbReference>
<evidence type="ECO:0000256" key="3">
    <source>
        <dbReference type="ARBA" id="ARBA00009045"/>
    </source>
</evidence>
<dbReference type="SUPFAM" id="SSF144091">
    <property type="entry name" value="Rhomboid-like"/>
    <property type="match status" value="2"/>
</dbReference>
<dbReference type="InterPro" id="IPR002610">
    <property type="entry name" value="Peptidase_S54_rhomboid-like"/>
</dbReference>
<evidence type="ECO:0000256" key="4">
    <source>
        <dbReference type="ARBA" id="ARBA00022670"/>
    </source>
</evidence>
<evidence type="ECO:0000256" key="8">
    <source>
        <dbReference type="ARBA" id="ARBA00022989"/>
    </source>
</evidence>
<dbReference type="Gene3D" id="1.20.1540.10">
    <property type="entry name" value="Rhomboid-like"/>
    <property type="match status" value="1"/>
</dbReference>
<dbReference type="PANTHER" id="PTHR22936">
    <property type="entry name" value="RHOMBOID-RELATED"/>
    <property type="match status" value="1"/>
</dbReference>
<feature type="transmembrane region" description="Helical" evidence="10">
    <location>
        <begin position="209"/>
        <end position="229"/>
    </location>
</feature>
<evidence type="ECO:0000256" key="7">
    <source>
        <dbReference type="ARBA" id="ARBA00022825"/>
    </source>
</evidence>
<keyword evidence="8 10" id="KW-1133">Transmembrane helix</keyword>
<dbReference type="InterPro" id="IPR035952">
    <property type="entry name" value="Rhomboid-like_sf"/>
</dbReference>
<reference evidence="13" key="1">
    <citation type="submission" date="2016-05" db="EMBL/GenBank/DDBJ databases">
        <authorList>
            <person name="Sharaf H."/>
        </authorList>
    </citation>
    <scope>NUCLEOTIDE SEQUENCE [LARGE SCALE GENOMIC DNA]</scope>
    <source>
        <strain evidence="13">H</strain>
    </source>
</reference>
<evidence type="ECO:0000256" key="5">
    <source>
        <dbReference type="ARBA" id="ARBA00022692"/>
    </source>
</evidence>
<sequence>MNFFSNASNNSKFSKSKDGSLLTCKYTMSFNKTFKKDIAFIQILFPSLTVKSITTSFFLLLYFAFFILNVCNFDRGAPLYLSEPVLKQYGMSRNSVTNNHQYYKLLTATFLHSNVWNLIVSRKIRSVKKTMLPLLHICRTALEGILTCEAIFFFFFKSLSPLQINAYYLMNIGIIVEKSYGKTHYMGIMILSALCGNLLLCATSNCGSVYMGISTILSGFMGLFLQEIVENYKKLTDRWSIIGNYVFALLSLYLTISMFSFNGNILGNLGGIFGGFCYPYLTKKDTFHGQEKKVRLTLAVLLTLLLSSTLISLIVAKC</sequence>
<dbReference type="AlphaFoldDB" id="A0A1A7W0D7"/>
<feature type="transmembrane region" description="Helical" evidence="10">
    <location>
        <begin position="241"/>
        <end position="259"/>
    </location>
</feature>
<evidence type="ECO:0000256" key="9">
    <source>
        <dbReference type="ARBA" id="ARBA00023136"/>
    </source>
</evidence>
<keyword evidence="9 10" id="KW-0472">Membrane</keyword>
<evidence type="ECO:0000313" key="12">
    <source>
        <dbReference type="EMBL" id="SBO27362.1"/>
    </source>
</evidence>
<dbReference type="EMBL" id="CWHQ02000044">
    <property type="protein sequence ID" value="SBO27362.1"/>
    <property type="molecule type" value="Genomic_DNA"/>
</dbReference>
<keyword evidence="7 10" id="KW-0720">Serine protease</keyword>
<dbReference type="Proteomes" id="UP000182128">
    <property type="component" value="Unassembled WGS sequence"/>
</dbReference>
<keyword evidence="5 10" id="KW-0812">Transmembrane</keyword>
<feature type="domain" description="Peptidase S54 rhomboid" evidence="11">
    <location>
        <begin position="154"/>
        <end position="282"/>
    </location>
</feature>
<evidence type="ECO:0000259" key="11">
    <source>
        <dbReference type="Pfam" id="PF01694"/>
    </source>
</evidence>
<evidence type="ECO:0000256" key="1">
    <source>
        <dbReference type="ARBA" id="ARBA00000156"/>
    </source>
</evidence>
<evidence type="ECO:0000256" key="2">
    <source>
        <dbReference type="ARBA" id="ARBA00004141"/>
    </source>
</evidence>
<feature type="transmembrane region" description="Helical" evidence="10">
    <location>
        <begin position="185"/>
        <end position="203"/>
    </location>
</feature>
<comment type="catalytic activity">
    <reaction evidence="1 10">
        <text>Cleaves type-1 transmembrane domains using a catalytic dyad composed of serine and histidine that are contributed by different transmembrane domains.</text>
        <dbReference type="EC" id="3.4.21.105"/>
    </reaction>
</comment>
<protein>
    <recommendedName>
        <fullName evidence="10">Rhomboid-like protease</fullName>
        <ecNumber evidence="10">3.4.21.105</ecNumber>
    </recommendedName>
</protein>
<accession>A0A1A7W0D7</accession>
<feature type="transmembrane region" description="Helical" evidence="10">
    <location>
        <begin position="132"/>
        <end position="156"/>
    </location>
</feature>
<evidence type="ECO:0000256" key="10">
    <source>
        <dbReference type="RuleBase" id="RU362115"/>
    </source>
</evidence>